<dbReference type="OrthoDB" id="430207at2759"/>
<evidence type="ECO:0000313" key="7">
    <source>
        <dbReference type="EMBL" id="SCV70612.1"/>
    </source>
</evidence>
<keyword evidence="8" id="KW-1185">Reference proteome</keyword>
<dbReference type="PANTHER" id="PTHR11266:SF17">
    <property type="entry name" value="PROTEIN MPV17"/>
    <property type="match status" value="1"/>
</dbReference>
<dbReference type="PANTHER" id="PTHR11266">
    <property type="entry name" value="PEROXISOMAL MEMBRANE PROTEIN 2, PXMP2 MPV17"/>
    <property type="match status" value="1"/>
</dbReference>
<keyword evidence="4" id="KW-1133">Transmembrane helix</keyword>
<keyword evidence="3" id="KW-0812">Transmembrane</keyword>
<evidence type="ECO:0000256" key="3">
    <source>
        <dbReference type="ARBA" id="ARBA00022692"/>
    </source>
</evidence>
<comment type="subcellular location">
    <subcellularLocation>
        <location evidence="1">Membrane</location>
        <topology evidence="1">Multi-pass membrane protein</topology>
    </subcellularLocation>
</comment>
<comment type="similarity">
    <text evidence="2 6">Belongs to the peroxisomal membrane protein PXMP2/4 family.</text>
</comment>
<evidence type="ECO:0000256" key="5">
    <source>
        <dbReference type="ARBA" id="ARBA00023136"/>
    </source>
</evidence>
<name>A0A238F9R5_9BASI</name>
<keyword evidence="5" id="KW-0472">Membrane</keyword>
<evidence type="ECO:0000256" key="2">
    <source>
        <dbReference type="ARBA" id="ARBA00006824"/>
    </source>
</evidence>
<dbReference type="AlphaFoldDB" id="A0A238F9R5"/>
<dbReference type="GO" id="GO:0016020">
    <property type="term" value="C:membrane"/>
    <property type="evidence" value="ECO:0007669"/>
    <property type="project" value="UniProtKB-SubCell"/>
</dbReference>
<dbReference type="Pfam" id="PF04117">
    <property type="entry name" value="Mpv17_PMP22"/>
    <property type="match status" value="1"/>
</dbReference>
<dbReference type="GO" id="GO:0005739">
    <property type="term" value="C:mitochondrion"/>
    <property type="evidence" value="ECO:0007669"/>
    <property type="project" value="TreeGrafter"/>
</dbReference>
<protein>
    <submittedName>
        <fullName evidence="7">BQ2448_3374 protein</fullName>
    </submittedName>
</protein>
<dbReference type="STRING" id="269621.A0A238F9R5"/>
<reference evidence="8" key="1">
    <citation type="submission" date="2016-09" db="EMBL/GenBank/DDBJ databases">
        <authorList>
            <person name="Jeantristanb JTB J.-T."/>
            <person name="Ricardo R."/>
        </authorList>
    </citation>
    <scope>NUCLEOTIDE SEQUENCE [LARGE SCALE GENOMIC DNA]</scope>
</reference>
<dbReference type="Proteomes" id="UP000198372">
    <property type="component" value="Unassembled WGS sequence"/>
</dbReference>
<evidence type="ECO:0000256" key="6">
    <source>
        <dbReference type="RuleBase" id="RU363053"/>
    </source>
</evidence>
<sequence length="225" mass="25271">MAFLFHGYVSLLQRYTLPTQMATSSFTSGLGDVIYQQAFEKVGWRAHEFYRTKRMMIYGGIFWAPIANRWHTVLNKVNFGGKLQTAFTRAVIDATTFAPFACCLFYTSQGLLEGRPWRTQPALPSTQLTSPPPIEGIYERLQDRLWTSTSHSWCLFFPAQIVNMSLMPVYARPPFMSVASCLWSIYLASAQRVGELPPQETTTPTIKGVKGLGDEPVLVVATEAV</sequence>
<evidence type="ECO:0000256" key="4">
    <source>
        <dbReference type="ARBA" id="ARBA00022989"/>
    </source>
</evidence>
<evidence type="ECO:0000256" key="1">
    <source>
        <dbReference type="ARBA" id="ARBA00004141"/>
    </source>
</evidence>
<accession>A0A238F9R5</accession>
<dbReference type="InterPro" id="IPR007248">
    <property type="entry name" value="Mpv17_PMP22"/>
</dbReference>
<proteinExistence type="inferred from homology"/>
<organism evidence="7 8">
    <name type="scientific">Microbotryum intermedium</name>
    <dbReference type="NCBI Taxonomy" id="269621"/>
    <lineage>
        <taxon>Eukaryota</taxon>
        <taxon>Fungi</taxon>
        <taxon>Dikarya</taxon>
        <taxon>Basidiomycota</taxon>
        <taxon>Pucciniomycotina</taxon>
        <taxon>Microbotryomycetes</taxon>
        <taxon>Microbotryales</taxon>
        <taxon>Microbotryaceae</taxon>
        <taxon>Microbotryum</taxon>
    </lineage>
</organism>
<evidence type="ECO:0000313" key="8">
    <source>
        <dbReference type="Proteomes" id="UP000198372"/>
    </source>
</evidence>
<dbReference type="EMBL" id="FMSP01000006">
    <property type="protein sequence ID" value="SCV70612.1"/>
    <property type="molecule type" value="Genomic_DNA"/>
</dbReference>
<gene>
    <name evidence="7" type="ORF">BQ2448_3374</name>
</gene>